<dbReference type="Gene3D" id="6.10.250.600">
    <property type="match status" value="1"/>
</dbReference>
<dbReference type="InterPro" id="IPR006091">
    <property type="entry name" value="Acyl-CoA_Oxase/DH_mid-dom"/>
</dbReference>
<organism evidence="8 9">
    <name type="scientific">Allopusillimonas soli</name>
    <dbReference type="NCBI Taxonomy" id="659016"/>
    <lineage>
        <taxon>Bacteria</taxon>
        <taxon>Pseudomonadati</taxon>
        <taxon>Pseudomonadota</taxon>
        <taxon>Betaproteobacteria</taxon>
        <taxon>Burkholderiales</taxon>
        <taxon>Alcaligenaceae</taxon>
        <taxon>Allopusillimonas</taxon>
    </lineage>
</organism>
<dbReference type="InterPro" id="IPR009100">
    <property type="entry name" value="AcylCoA_DH/oxidase_NM_dom_sf"/>
</dbReference>
<dbReference type="InterPro" id="IPR036250">
    <property type="entry name" value="AcylCo_DH-like_C"/>
</dbReference>
<dbReference type="Pfam" id="PF00441">
    <property type="entry name" value="Acyl-CoA_dh_1"/>
    <property type="match status" value="1"/>
</dbReference>
<evidence type="ECO:0000256" key="4">
    <source>
        <dbReference type="ARBA" id="ARBA00022827"/>
    </source>
</evidence>
<dbReference type="OrthoDB" id="9771038at2"/>
<dbReference type="SUPFAM" id="SSF56645">
    <property type="entry name" value="Acyl-CoA dehydrogenase NM domain-like"/>
    <property type="match status" value="1"/>
</dbReference>
<name>A0A853FAW8_9BURK</name>
<keyword evidence="4" id="KW-0274">FAD</keyword>
<sequence length="569" mass="62466">MNSPFPHEDTLRSTASNIPDSFGQNLFTADPYSKALLRAYLPPDLYSHLLPHFEALGQEAGERLDALARSADQNAPVLSVRNRGGEDESRVVKHPDYIELERAAYSRYGLAAMSHRPGVLGWHDTMPPVAKYALSHLFVQAEFGLCCPVSMTDSLARTLRRFGSKDLVDKVLPQVAALDFDTLRQGAMFMTEQAAGSDVSATQTVAEEQRDGRWRLYGDKWFCSNPDAGFAMVLARSDKREGLAGVSLFLLPRDLPDGSHNRYRILRLKDKLGTRSMASGEIRLEGAHAWLIGERGRGFQQMADMVNNSRLSNGMRAAGLMRRALTEALYVARNRRAFGRSLVDMPLMQRQLVKMMVPTEQARSVMYQTAMALGRADSGDAQAKTLVRILTPLIKFRACRDARKVTGDAMEVRGGCGYIEEWVEPRLMRDAHLGSIWEGTSNIVALDVLRAIRKNQCLDALRAHVAQLLGEGAACPNALAEAQAAALAQAWSLAAEAAPDENSPFARQAASALYNVVSLAALRSEARHPGLESRNQLADLVLIHRLAVRNPCAAPLPQPDYGTLLAHAG</sequence>
<dbReference type="Gene3D" id="1.20.140.10">
    <property type="entry name" value="Butyryl-CoA Dehydrogenase, subunit A, domain 3"/>
    <property type="match status" value="1"/>
</dbReference>
<accession>A0A853FAW8</accession>
<evidence type="ECO:0000259" key="7">
    <source>
        <dbReference type="Pfam" id="PF18158"/>
    </source>
</evidence>
<comment type="similarity">
    <text evidence="2">Belongs to the acyl-CoA dehydrogenase family.</text>
</comment>
<evidence type="ECO:0000256" key="1">
    <source>
        <dbReference type="ARBA" id="ARBA00001974"/>
    </source>
</evidence>
<reference evidence="8 9" key="1">
    <citation type="submission" date="2020-07" db="EMBL/GenBank/DDBJ databases">
        <title>Taxonomic revisions and descriptions of new bacterial species based on genomic comparisons in the high-G+C-content subgroup of the family Alcaligenaceae.</title>
        <authorList>
            <person name="Szabo A."/>
            <person name="Felfoldi T."/>
        </authorList>
    </citation>
    <scope>NUCLEOTIDE SEQUENCE [LARGE SCALE GENOMIC DNA]</scope>
    <source>
        <strain evidence="8 9">DSM 25264</strain>
    </source>
</reference>
<dbReference type="GO" id="GO:0003995">
    <property type="term" value="F:acyl-CoA dehydrogenase activity"/>
    <property type="evidence" value="ECO:0007669"/>
    <property type="project" value="InterPro"/>
</dbReference>
<dbReference type="Gene3D" id="2.40.110.20">
    <property type="match status" value="1"/>
</dbReference>
<dbReference type="InterPro" id="IPR009075">
    <property type="entry name" value="AcylCo_DH/oxidase_C"/>
</dbReference>
<dbReference type="PROSITE" id="PS00073">
    <property type="entry name" value="ACYL_COA_DH_2"/>
    <property type="match status" value="1"/>
</dbReference>
<evidence type="ECO:0000256" key="2">
    <source>
        <dbReference type="ARBA" id="ARBA00009347"/>
    </source>
</evidence>
<evidence type="ECO:0000259" key="5">
    <source>
        <dbReference type="Pfam" id="PF00441"/>
    </source>
</evidence>
<feature type="domain" description="Adaptive response protein AidB N-terminal" evidence="7">
    <location>
        <begin position="22"/>
        <end position="181"/>
    </location>
</feature>
<protein>
    <submittedName>
        <fullName evidence="8">Acyl-CoA dehydrogenase family protein</fullName>
    </submittedName>
</protein>
<gene>
    <name evidence="8" type="ORF">H0A68_10205</name>
</gene>
<dbReference type="Proteomes" id="UP000580517">
    <property type="component" value="Unassembled WGS sequence"/>
</dbReference>
<dbReference type="Pfam" id="PF02770">
    <property type="entry name" value="Acyl-CoA_dh_M"/>
    <property type="match status" value="1"/>
</dbReference>
<proteinExistence type="inferred from homology"/>
<dbReference type="RefSeq" id="WP_129969594.1">
    <property type="nucleotide sequence ID" value="NZ_JACCEW010000003.1"/>
</dbReference>
<feature type="domain" description="Acyl-CoA oxidase/dehydrogenase middle" evidence="6">
    <location>
        <begin position="187"/>
        <end position="285"/>
    </location>
</feature>
<dbReference type="EMBL" id="JACCEW010000003">
    <property type="protein sequence ID" value="NYT37243.1"/>
    <property type="molecule type" value="Genomic_DNA"/>
</dbReference>
<evidence type="ECO:0000259" key="6">
    <source>
        <dbReference type="Pfam" id="PF02770"/>
    </source>
</evidence>
<feature type="domain" description="Acyl-CoA dehydrogenase/oxidase C-terminal" evidence="5">
    <location>
        <begin position="296"/>
        <end position="451"/>
    </location>
</feature>
<dbReference type="SUPFAM" id="SSF47203">
    <property type="entry name" value="Acyl-CoA dehydrogenase C-terminal domain-like"/>
    <property type="match status" value="1"/>
</dbReference>
<dbReference type="PANTHER" id="PTHR42707:SF2">
    <property type="entry name" value="ACD11 DEHYDROGENASE"/>
    <property type="match status" value="1"/>
</dbReference>
<dbReference type="AlphaFoldDB" id="A0A853FAW8"/>
<keyword evidence="3" id="KW-0285">Flavoprotein</keyword>
<dbReference type="Pfam" id="PF18158">
    <property type="entry name" value="AidB_N"/>
    <property type="match status" value="1"/>
</dbReference>
<evidence type="ECO:0000256" key="3">
    <source>
        <dbReference type="ARBA" id="ARBA00022630"/>
    </source>
</evidence>
<dbReference type="InterPro" id="IPR041504">
    <property type="entry name" value="AidB_N"/>
</dbReference>
<keyword evidence="9" id="KW-1185">Reference proteome</keyword>
<comment type="cofactor">
    <cofactor evidence="1">
        <name>FAD</name>
        <dbReference type="ChEBI" id="CHEBI:57692"/>
    </cofactor>
</comment>
<evidence type="ECO:0000313" key="8">
    <source>
        <dbReference type="EMBL" id="NYT37243.1"/>
    </source>
</evidence>
<evidence type="ECO:0000313" key="9">
    <source>
        <dbReference type="Proteomes" id="UP000580517"/>
    </source>
</evidence>
<dbReference type="InterPro" id="IPR006089">
    <property type="entry name" value="Acyl-CoA_DH_CS"/>
</dbReference>
<dbReference type="PANTHER" id="PTHR42707">
    <property type="entry name" value="ACYL-COA DEHYDROGENASE"/>
    <property type="match status" value="1"/>
</dbReference>
<dbReference type="InterPro" id="IPR052904">
    <property type="entry name" value="Acyl-CoA_dehydrogenase-like"/>
</dbReference>
<comment type="caution">
    <text evidence="8">The sequence shown here is derived from an EMBL/GenBank/DDBJ whole genome shotgun (WGS) entry which is preliminary data.</text>
</comment>